<reference evidence="2" key="1">
    <citation type="submission" date="2016-03" db="EMBL/GenBank/DDBJ databases">
        <title>Microsymbionts genomes from the relict species Vavilovia formosa.</title>
        <authorList>
            <person name="Chirak E."/>
            <person name="Kimeklis A."/>
            <person name="Kopat V."/>
            <person name="Andronov E."/>
        </authorList>
    </citation>
    <scope>NUCLEOTIDE SEQUENCE [LARGE SCALE GENOMIC DNA]</scope>
    <source>
        <strain evidence="2">Vaf12</strain>
    </source>
</reference>
<dbReference type="PANTHER" id="PTHR36440">
    <property type="entry name" value="PUTATIVE (AFU_ORTHOLOGUE AFUA_8G07350)-RELATED"/>
    <property type="match status" value="1"/>
</dbReference>
<name>A0A154IBK9_RHILE</name>
<dbReference type="Gene3D" id="2.60.120.10">
    <property type="entry name" value="Jelly Rolls"/>
    <property type="match status" value="1"/>
</dbReference>
<protein>
    <submittedName>
        <fullName evidence="2">Cupin</fullName>
    </submittedName>
</protein>
<accession>A0A154IBK9</accession>
<proteinExistence type="predicted"/>
<dbReference type="InterPro" id="IPR013096">
    <property type="entry name" value="Cupin_2"/>
</dbReference>
<dbReference type="InterPro" id="IPR014710">
    <property type="entry name" value="RmlC-like_jellyroll"/>
</dbReference>
<dbReference type="SUPFAM" id="SSF51182">
    <property type="entry name" value="RmlC-like cupins"/>
    <property type="match status" value="1"/>
</dbReference>
<dbReference type="RefSeq" id="WP_062944189.1">
    <property type="nucleotide sequence ID" value="NZ_CP171844.1"/>
</dbReference>
<dbReference type="EMBL" id="LVYU01000128">
    <property type="protein sequence ID" value="KZA97978.1"/>
    <property type="molecule type" value="Genomic_DNA"/>
</dbReference>
<feature type="domain" description="Cupin type-2" evidence="1">
    <location>
        <begin position="29"/>
        <end position="97"/>
    </location>
</feature>
<evidence type="ECO:0000259" key="1">
    <source>
        <dbReference type="Pfam" id="PF07883"/>
    </source>
</evidence>
<dbReference type="InterPro" id="IPR011051">
    <property type="entry name" value="RmlC_Cupin_sf"/>
</dbReference>
<dbReference type="AlphaFoldDB" id="A0A154IBK9"/>
<dbReference type="InterPro" id="IPR053146">
    <property type="entry name" value="QDO-like"/>
</dbReference>
<dbReference type="Pfam" id="PF07883">
    <property type="entry name" value="Cupin_2"/>
    <property type="match status" value="1"/>
</dbReference>
<dbReference type="PANTHER" id="PTHR36440:SF1">
    <property type="entry name" value="PUTATIVE (AFU_ORTHOLOGUE AFUA_8G07350)-RELATED"/>
    <property type="match status" value="1"/>
</dbReference>
<evidence type="ECO:0000313" key="2">
    <source>
        <dbReference type="EMBL" id="KZA97978.1"/>
    </source>
</evidence>
<comment type="caution">
    <text evidence="2">The sequence shown here is derived from an EMBL/GenBank/DDBJ whole genome shotgun (WGS) entry which is preliminary data.</text>
</comment>
<gene>
    <name evidence="2" type="ORF">A4A59_29500</name>
</gene>
<organism evidence="2">
    <name type="scientific">Rhizobium leguminosarum</name>
    <dbReference type="NCBI Taxonomy" id="384"/>
    <lineage>
        <taxon>Bacteria</taxon>
        <taxon>Pseudomonadati</taxon>
        <taxon>Pseudomonadota</taxon>
        <taxon>Alphaproteobacteria</taxon>
        <taxon>Hyphomicrobiales</taxon>
        <taxon>Rhizobiaceae</taxon>
        <taxon>Rhizobium/Agrobacterium group</taxon>
        <taxon>Rhizobium</taxon>
    </lineage>
</organism>
<sequence>MEAVRNDIVRIGQLELRFLISEVGATVFEFTVPSRARVPAPHSHRDADEFLYGLEGALTVIVDGQTREIRAGDAIFIPRGAVHHHENLHDGTAKVLATITPGTIGRRYFEEIAEVVNVPGKPDLGKANEIMLRHGLVPV</sequence>